<dbReference type="GO" id="GO:0050380">
    <property type="term" value="F:undecaprenyl-diphosphatase activity"/>
    <property type="evidence" value="ECO:0007669"/>
    <property type="project" value="UniProtKB-EC"/>
</dbReference>
<evidence type="ECO:0000256" key="6">
    <source>
        <dbReference type="ARBA" id="ARBA00022692"/>
    </source>
</evidence>
<evidence type="ECO:0000256" key="1">
    <source>
        <dbReference type="ARBA" id="ARBA00004651"/>
    </source>
</evidence>
<keyword evidence="7 17" id="KW-0378">Hydrolase</keyword>
<evidence type="ECO:0000256" key="7">
    <source>
        <dbReference type="ARBA" id="ARBA00022801"/>
    </source>
</evidence>
<evidence type="ECO:0000256" key="17">
    <source>
        <dbReference type="HAMAP-Rule" id="MF_01006"/>
    </source>
</evidence>
<comment type="catalytic activity">
    <reaction evidence="16 17">
        <text>di-trans,octa-cis-undecaprenyl diphosphate + H2O = di-trans,octa-cis-undecaprenyl phosphate + phosphate + H(+)</text>
        <dbReference type="Rhea" id="RHEA:28094"/>
        <dbReference type="ChEBI" id="CHEBI:15377"/>
        <dbReference type="ChEBI" id="CHEBI:15378"/>
        <dbReference type="ChEBI" id="CHEBI:43474"/>
        <dbReference type="ChEBI" id="CHEBI:58405"/>
        <dbReference type="ChEBI" id="CHEBI:60392"/>
        <dbReference type="EC" id="3.6.1.27"/>
    </reaction>
</comment>
<dbReference type="PANTHER" id="PTHR30622:SF3">
    <property type="entry name" value="UNDECAPRENYL-DIPHOSPHATASE"/>
    <property type="match status" value="1"/>
</dbReference>
<dbReference type="Proteomes" id="UP001649230">
    <property type="component" value="Chromosome"/>
</dbReference>
<evidence type="ECO:0000313" key="18">
    <source>
        <dbReference type="EMBL" id="UJF34699.1"/>
    </source>
</evidence>
<keyword evidence="10 17" id="KW-1133">Transmembrane helix</keyword>
<keyword evidence="9 17" id="KW-0573">Peptidoglycan synthesis</keyword>
<feature type="transmembrane region" description="Helical" evidence="17">
    <location>
        <begin position="188"/>
        <end position="209"/>
    </location>
</feature>
<evidence type="ECO:0000256" key="15">
    <source>
        <dbReference type="ARBA" id="ARBA00032932"/>
    </source>
</evidence>
<evidence type="ECO:0000256" key="2">
    <source>
        <dbReference type="ARBA" id="ARBA00010621"/>
    </source>
</evidence>
<feature type="transmembrane region" description="Helical" evidence="17">
    <location>
        <begin position="112"/>
        <end position="132"/>
    </location>
</feature>
<keyword evidence="5 17" id="KW-1003">Cell membrane</keyword>
<evidence type="ECO:0000256" key="8">
    <source>
        <dbReference type="ARBA" id="ARBA00022960"/>
    </source>
</evidence>
<evidence type="ECO:0000313" key="19">
    <source>
        <dbReference type="Proteomes" id="UP001649230"/>
    </source>
</evidence>
<protein>
    <recommendedName>
        <fullName evidence="4 17">Undecaprenyl-diphosphatase</fullName>
        <ecNumber evidence="3 17">3.6.1.27</ecNumber>
    </recommendedName>
    <alternativeName>
        <fullName evidence="15 17">Bacitracin resistance protein</fullName>
    </alternativeName>
    <alternativeName>
        <fullName evidence="14 17">Undecaprenyl pyrophosphate phosphatase</fullName>
    </alternativeName>
</protein>
<reference evidence="18 19" key="1">
    <citation type="journal article" date="2024" name="Int. J. Syst. Evol. Microbiol.">
        <title>Paenibacillus hexagrammi sp. nov., a novel bacterium isolated from the gut content of Hexagrammos agrammus.</title>
        <authorList>
            <person name="Jung H.K."/>
            <person name="Kim D.G."/>
            <person name="Zin H."/>
            <person name="Park J."/>
            <person name="Jung H."/>
            <person name="Kim Y.O."/>
            <person name="Kong H.J."/>
            <person name="Kim J.W."/>
            <person name="Kim Y.S."/>
        </authorList>
    </citation>
    <scope>NUCLEOTIDE SEQUENCE [LARGE SCALE GENOMIC DNA]</scope>
    <source>
        <strain evidence="18 19">YPD9-1</strain>
    </source>
</reference>
<keyword evidence="8 17" id="KW-0133">Cell shape</keyword>
<dbReference type="InterPro" id="IPR003824">
    <property type="entry name" value="UppP"/>
</dbReference>
<keyword evidence="19" id="KW-1185">Reference proteome</keyword>
<feature type="transmembrane region" description="Helical" evidence="17">
    <location>
        <begin position="221"/>
        <end position="244"/>
    </location>
</feature>
<evidence type="ECO:0000256" key="16">
    <source>
        <dbReference type="ARBA" id="ARBA00047594"/>
    </source>
</evidence>
<evidence type="ECO:0000256" key="5">
    <source>
        <dbReference type="ARBA" id="ARBA00022475"/>
    </source>
</evidence>
<dbReference type="Pfam" id="PF02673">
    <property type="entry name" value="BacA"/>
    <property type="match status" value="1"/>
</dbReference>
<dbReference type="NCBIfam" id="TIGR00753">
    <property type="entry name" value="undec_PP_bacA"/>
    <property type="match status" value="1"/>
</dbReference>
<comment type="miscellaneous">
    <text evidence="17">Bacitracin is thought to be involved in the inhibition of peptidoglycan synthesis by sequestering undecaprenyl diphosphate, thereby reducing the pool of lipid carrier available.</text>
</comment>
<feature type="transmembrane region" description="Helical" evidence="17">
    <location>
        <begin position="153"/>
        <end position="168"/>
    </location>
</feature>
<evidence type="ECO:0000256" key="3">
    <source>
        <dbReference type="ARBA" id="ARBA00012374"/>
    </source>
</evidence>
<keyword evidence="12 17" id="KW-0046">Antibiotic resistance</keyword>
<keyword evidence="6 17" id="KW-0812">Transmembrane</keyword>
<dbReference type="PANTHER" id="PTHR30622">
    <property type="entry name" value="UNDECAPRENYL-DIPHOSPHATASE"/>
    <property type="match status" value="1"/>
</dbReference>
<sequence>MYHIWQAIIIGIIEGLTEFLPVSSTGHMILAQNLMNINDKDPIIQTFNFFIQLGAIMAVVLIYWKRILSLFGLIRRKSDSKTGRKLNLLHILIGILPAGIIGVLFNDFVDEKLFSAATVLIGLVLGGILLIVAEKQKERPTTEVMDDLTYKQAFLIGIWQLLSIWPGFSRSGSTIAGGMLAGVSRAAAADFTFIMAIPVMFGASGVYMLKNYDALSMNDLGFFLVGFFVSFIVALLAVVSFIKFVQRMKLTYFAYYRFIVAAIFLLYLLF</sequence>
<evidence type="ECO:0000256" key="10">
    <source>
        <dbReference type="ARBA" id="ARBA00022989"/>
    </source>
</evidence>
<keyword evidence="13 17" id="KW-0961">Cell wall biogenesis/degradation</keyword>
<dbReference type="HAMAP" id="MF_01006">
    <property type="entry name" value="Undec_diphosphatase"/>
    <property type="match status" value="1"/>
</dbReference>
<evidence type="ECO:0000256" key="9">
    <source>
        <dbReference type="ARBA" id="ARBA00022984"/>
    </source>
</evidence>
<comment type="similarity">
    <text evidence="2 17">Belongs to the UppP family.</text>
</comment>
<feature type="transmembrane region" description="Helical" evidence="17">
    <location>
        <begin position="43"/>
        <end position="64"/>
    </location>
</feature>
<feature type="transmembrane region" description="Helical" evidence="17">
    <location>
        <begin position="250"/>
        <end position="269"/>
    </location>
</feature>
<gene>
    <name evidence="17" type="primary">uppP</name>
    <name evidence="18" type="ORF">L0M14_05885</name>
</gene>
<evidence type="ECO:0000256" key="4">
    <source>
        <dbReference type="ARBA" id="ARBA00021581"/>
    </source>
</evidence>
<dbReference type="NCBIfam" id="NF001389">
    <property type="entry name" value="PRK00281.1-2"/>
    <property type="match status" value="1"/>
</dbReference>
<comment type="subcellular location">
    <subcellularLocation>
        <location evidence="1 17">Cell membrane</location>
        <topology evidence="1 17">Multi-pass membrane protein</topology>
    </subcellularLocation>
</comment>
<evidence type="ECO:0000256" key="14">
    <source>
        <dbReference type="ARBA" id="ARBA00032707"/>
    </source>
</evidence>
<feature type="transmembrane region" description="Helical" evidence="17">
    <location>
        <begin position="85"/>
        <end position="106"/>
    </location>
</feature>
<organism evidence="18 19">
    <name type="scientific">Paenibacillus hexagrammi</name>
    <dbReference type="NCBI Taxonomy" id="2908839"/>
    <lineage>
        <taxon>Bacteria</taxon>
        <taxon>Bacillati</taxon>
        <taxon>Bacillota</taxon>
        <taxon>Bacilli</taxon>
        <taxon>Bacillales</taxon>
        <taxon>Paenibacillaceae</taxon>
        <taxon>Paenibacillus</taxon>
    </lineage>
</organism>
<dbReference type="RefSeq" id="WP_235121273.1">
    <property type="nucleotide sequence ID" value="NZ_CP090978.1"/>
</dbReference>
<dbReference type="EMBL" id="CP090978">
    <property type="protein sequence ID" value="UJF34699.1"/>
    <property type="molecule type" value="Genomic_DNA"/>
</dbReference>
<evidence type="ECO:0000256" key="11">
    <source>
        <dbReference type="ARBA" id="ARBA00023136"/>
    </source>
</evidence>
<evidence type="ECO:0000256" key="13">
    <source>
        <dbReference type="ARBA" id="ARBA00023316"/>
    </source>
</evidence>
<keyword evidence="11 17" id="KW-0472">Membrane</keyword>
<name>A0ABY3SLV1_9BACL</name>
<evidence type="ECO:0000256" key="12">
    <source>
        <dbReference type="ARBA" id="ARBA00023251"/>
    </source>
</evidence>
<dbReference type="EC" id="3.6.1.27" evidence="3 17"/>
<accession>A0ABY3SLV1</accession>
<proteinExistence type="inferred from homology"/>
<comment type="function">
    <text evidence="17">Catalyzes the dephosphorylation of undecaprenyl diphosphate (UPP). Confers resistance to bacitracin.</text>
</comment>
<dbReference type="NCBIfam" id="NF001390">
    <property type="entry name" value="PRK00281.1-4"/>
    <property type="match status" value="1"/>
</dbReference>